<organism evidence="1 2">
    <name type="scientific">Lampropedia puyangensis</name>
    <dbReference type="NCBI Taxonomy" id="1330072"/>
    <lineage>
        <taxon>Bacteria</taxon>
        <taxon>Pseudomonadati</taxon>
        <taxon>Pseudomonadota</taxon>
        <taxon>Betaproteobacteria</taxon>
        <taxon>Burkholderiales</taxon>
        <taxon>Comamonadaceae</taxon>
        <taxon>Lampropedia</taxon>
    </lineage>
</organism>
<dbReference type="PANTHER" id="PTHR43179">
    <property type="entry name" value="RHAMNOSYLTRANSFERASE WBBL"/>
    <property type="match status" value="1"/>
</dbReference>
<dbReference type="AlphaFoldDB" id="A0A4S8F2G2"/>
<keyword evidence="1" id="KW-0808">Transferase</keyword>
<dbReference type="Proteomes" id="UP000308917">
    <property type="component" value="Unassembled WGS sequence"/>
</dbReference>
<dbReference type="OrthoDB" id="9771846at2"/>
<name>A0A4S8F2G2_9BURK</name>
<reference evidence="1 2" key="1">
    <citation type="journal article" date="2015" name="Antonie Van Leeuwenhoek">
        <title>Lampropedia puyangensis sp. nov., isolated from symptomatic bark of Populus ? euramericana canker and emended description of Lampropedia hyalina (Ehrenberg 1832) Lee et al. 2004.</title>
        <authorList>
            <person name="Li Y."/>
            <person name="Wang T."/>
            <person name="Piao C.G."/>
            <person name="Wang L.F."/>
            <person name="Tian G.Z."/>
            <person name="Zhu T.H."/>
            <person name="Guo M.W."/>
        </authorList>
    </citation>
    <scope>NUCLEOTIDE SEQUENCE [LARGE SCALE GENOMIC DNA]</scope>
    <source>
        <strain evidence="1 2">2-bin</strain>
    </source>
</reference>
<accession>A0A4S8F2G2</accession>
<dbReference type="RefSeq" id="WP_136573435.1">
    <property type="nucleotide sequence ID" value="NZ_STFG01000008.1"/>
</dbReference>
<dbReference type="InterPro" id="IPR029044">
    <property type="entry name" value="Nucleotide-diphossugar_trans"/>
</dbReference>
<comment type="caution">
    <text evidence="1">The sequence shown here is derived from an EMBL/GenBank/DDBJ whole genome shotgun (WGS) entry which is preliminary data.</text>
</comment>
<gene>
    <name evidence="1" type="ORF">E9531_09045</name>
</gene>
<keyword evidence="2" id="KW-1185">Reference proteome</keyword>
<proteinExistence type="predicted"/>
<dbReference type="SUPFAM" id="SSF53448">
    <property type="entry name" value="Nucleotide-diphospho-sugar transferases"/>
    <property type="match status" value="1"/>
</dbReference>
<evidence type="ECO:0000313" key="2">
    <source>
        <dbReference type="Proteomes" id="UP000308917"/>
    </source>
</evidence>
<sequence length="280" mass="31372">MLSSTPADAAAMSACATSGKEPHVVASIVSHGHGRLILDLIQQLQALAEPCLRRVIVTLNIEEPELMAQLQHVASASFVLQIIQNTTPKGFGCNHNAALQTALSHPVTSPASHVCILNPDISLLDAHPMAALTQALNTPATALAYPLLVDADGTRQDNERELPSFRKLLLRRLFKRTEQRVDWVSGACMMLRANDWLRLRGFDEQFHMYCEDVDLSLRARRDIGALVRAQTRMAHSAQRASHRQYKHLAWHLQSLWRLWHLPSFRWALRNPSPVIRSAIE</sequence>
<dbReference type="Gene3D" id="3.90.550.10">
    <property type="entry name" value="Spore Coat Polysaccharide Biosynthesis Protein SpsA, Chain A"/>
    <property type="match status" value="1"/>
</dbReference>
<protein>
    <submittedName>
        <fullName evidence="1">Glycosyl transferase</fullName>
    </submittedName>
</protein>
<evidence type="ECO:0000313" key="1">
    <source>
        <dbReference type="EMBL" id="THU01500.1"/>
    </source>
</evidence>
<dbReference type="PANTHER" id="PTHR43179:SF7">
    <property type="entry name" value="RHAMNOSYLTRANSFERASE WBBL"/>
    <property type="match status" value="1"/>
</dbReference>
<dbReference type="EMBL" id="STFG01000008">
    <property type="protein sequence ID" value="THU01500.1"/>
    <property type="molecule type" value="Genomic_DNA"/>
</dbReference>
<dbReference type="GO" id="GO:0016740">
    <property type="term" value="F:transferase activity"/>
    <property type="evidence" value="ECO:0007669"/>
    <property type="project" value="UniProtKB-KW"/>
</dbReference>